<dbReference type="GO" id="GO:0043020">
    <property type="term" value="C:NADPH oxidase complex"/>
    <property type="evidence" value="ECO:0007669"/>
    <property type="project" value="TreeGrafter"/>
</dbReference>
<dbReference type="Pfam" id="PF01794">
    <property type="entry name" value="Ferric_reduct"/>
    <property type="match status" value="1"/>
</dbReference>
<keyword evidence="2 9" id="KW-0812">Transmembrane</keyword>
<keyword evidence="13" id="KW-1185">Reference proteome</keyword>
<dbReference type="InterPro" id="IPR017927">
    <property type="entry name" value="FAD-bd_FR_type"/>
</dbReference>
<feature type="transmembrane region" description="Helical" evidence="9">
    <location>
        <begin position="140"/>
        <end position="160"/>
    </location>
</feature>
<dbReference type="InterPro" id="IPR013130">
    <property type="entry name" value="Fe3_Rdtase_TM_dom"/>
</dbReference>
<dbReference type="InterPro" id="IPR050369">
    <property type="entry name" value="RBOH/FRE"/>
</dbReference>
<dbReference type="PROSITE" id="PS51384">
    <property type="entry name" value="FAD_FR"/>
    <property type="match status" value="1"/>
</dbReference>
<accession>A0AA39X0T1</accession>
<comment type="caution">
    <text evidence="12">The sequence shown here is derived from an EMBL/GenBank/DDBJ whole genome shotgun (WGS) entry which is preliminary data.</text>
</comment>
<dbReference type="GO" id="GO:0006952">
    <property type="term" value="P:defense response"/>
    <property type="evidence" value="ECO:0007669"/>
    <property type="project" value="TreeGrafter"/>
</dbReference>
<dbReference type="InterPro" id="IPR002048">
    <property type="entry name" value="EF_hand_dom"/>
</dbReference>
<dbReference type="SUPFAM" id="SSF63380">
    <property type="entry name" value="Riboflavin synthase domain-like"/>
    <property type="match status" value="1"/>
</dbReference>
<feature type="domain" description="FAD-binding FR-type" evidence="11">
    <location>
        <begin position="364"/>
        <end position="468"/>
    </location>
</feature>
<feature type="domain" description="EF-hand" evidence="10">
    <location>
        <begin position="17"/>
        <end position="52"/>
    </location>
</feature>
<feature type="region of interest" description="Disordered" evidence="8">
    <location>
        <begin position="694"/>
        <end position="721"/>
    </location>
</feature>
<protein>
    <submittedName>
        <fullName evidence="12">FAD-binding domain-containing protein</fullName>
    </submittedName>
</protein>
<dbReference type="PROSITE" id="PS00018">
    <property type="entry name" value="EF_HAND_1"/>
    <property type="match status" value="1"/>
</dbReference>
<evidence type="ECO:0000256" key="4">
    <source>
        <dbReference type="ARBA" id="ARBA00022989"/>
    </source>
</evidence>
<evidence type="ECO:0000259" key="11">
    <source>
        <dbReference type="PROSITE" id="PS51384"/>
    </source>
</evidence>
<feature type="compositionally biased region" description="Low complexity" evidence="8">
    <location>
        <begin position="547"/>
        <end position="563"/>
    </location>
</feature>
<organism evidence="12 13">
    <name type="scientific">Bombardia bombarda</name>
    <dbReference type="NCBI Taxonomy" id="252184"/>
    <lineage>
        <taxon>Eukaryota</taxon>
        <taxon>Fungi</taxon>
        <taxon>Dikarya</taxon>
        <taxon>Ascomycota</taxon>
        <taxon>Pezizomycotina</taxon>
        <taxon>Sordariomycetes</taxon>
        <taxon>Sordariomycetidae</taxon>
        <taxon>Sordariales</taxon>
        <taxon>Lasiosphaeriaceae</taxon>
        <taxon>Bombardia</taxon>
    </lineage>
</organism>
<keyword evidence="5" id="KW-0560">Oxidoreductase</keyword>
<evidence type="ECO:0000256" key="9">
    <source>
        <dbReference type="SAM" id="Phobius"/>
    </source>
</evidence>
<dbReference type="GO" id="GO:0042554">
    <property type="term" value="P:superoxide anion generation"/>
    <property type="evidence" value="ECO:0007669"/>
    <property type="project" value="TreeGrafter"/>
</dbReference>
<evidence type="ECO:0000313" key="13">
    <source>
        <dbReference type="Proteomes" id="UP001174934"/>
    </source>
</evidence>
<dbReference type="Pfam" id="PF08022">
    <property type="entry name" value="FAD_binding_8"/>
    <property type="match status" value="1"/>
</dbReference>
<feature type="transmembrane region" description="Helical" evidence="9">
    <location>
        <begin position="180"/>
        <end position="209"/>
    </location>
</feature>
<dbReference type="AlphaFoldDB" id="A0AA39X0T1"/>
<feature type="compositionally biased region" description="Basic and acidic residues" evidence="8">
    <location>
        <begin position="65"/>
        <end position="80"/>
    </location>
</feature>
<evidence type="ECO:0000256" key="1">
    <source>
        <dbReference type="ARBA" id="ARBA00004141"/>
    </source>
</evidence>
<sequence length="772" mass="87390">MKDQFHRVVTTDHVQYLTDDEIARFLDDLDHNGDGLIDYDEVEQKLDAAHDELVPQPSHHHVLARRKEYTSDSSRDSKAPPEIDLRHEFLRSIIGSDARQIPRAEFAARVREWKIPSLELEHKAVGDYVRKMSIWRRVRAHWAVHGPEILFLVLVISMQIGFGSWQLVKYMQGPYRAAFGWGVCVAKACAGALYPTMFFLVLSMSRYFSTLLRRSYCLSRFINWDLSQSFHIKISIVALCLATLHAIGHMAGTFNHGSQPQYEQYVAAILGPDAVPHPYSKYISMLSGWTGLVALALFYILGLLSIPPVRRWNYEVFQLGHLLMYPIIALLCGHGSSGLLEIPMLGYWLLFPTLLIIIERLVRLGLSFYRISATIKVLDGETVEVTATIPSEHLSGYKPGQYVFLQVPRISFFQWHPFTVSVCAGKKVRLHIKTDGNWTRRLRTLADETGKADIEVGINGPFGAPAQRFYDFTHTIIVGSGIGVTPFSGILSDLQARDNARHGRPGRIHERSYSALSALTSELLADKSYGMGSSIASSRNEKRPFLNPSGSSSISNITTSNPNKPTRRGPLLRSFRPDYRRVDFHWTVRSRNYLLWMADLLNDVSRSQQWHRRQEQGRPHLDIRIATHVTQQGSGSSNIVTHVYCWLLEMHRTAAHPESPLTGLLNPTQFGRPDFVEILDQHYEDMLVFRASRQAERERRRDRRRRAAAAGKGRGMSTARSGDGGNYDLRIGVFYCGTPAVGEILADRCRALTARGRGDGSGIEYHFMTEVF</sequence>
<dbReference type="InterPro" id="IPR013112">
    <property type="entry name" value="FAD-bd_8"/>
</dbReference>
<dbReference type="Gene3D" id="3.40.50.80">
    <property type="entry name" value="Nucleotide-binding domain of ferredoxin-NADP reductase (FNR) module"/>
    <property type="match status" value="1"/>
</dbReference>
<dbReference type="PANTHER" id="PTHR11972:SF153">
    <property type="entry name" value="SUPEROXIDE-GENERATING NADPH OXIDASE HEAVY CHAIN SUBUNIT A"/>
    <property type="match status" value="1"/>
</dbReference>
<evidence type="ECO:0000256" key="8">
    <source>
        <dbReference type="SAM" id="MobiDB-lite"/>
    </source>
</evidence>
<evidence type="ECO:0000256" key="7">
    <source>
        <dbReference type="ARBA" id="ARBA00023136"/>
    </source>
</evidence>
<gene>
    <name evidence="12" type="ORF">B0T17DRAFT_492869</name>
</gene>
<keyword evidence="7 9" id="KW-0472">Membrane</keyword>
<dbReference type="PROSITE" id="PS50222">
    <property type="entry name" value="EF_HAND_2"/>
    <property type="match status" value="1"/>
</dbReference>
<name>A0AA39X0T1_9PEZI</name>
<evidence type="ECO:0000256" key="5">
    <source>
        <dbReference type="ARBA" id="ARBA00023002"/>
    </source>
</evidence>
<dbReference type="InterPro" id="IPR039261">
    <property type="entry name" value="FNR_nucleotide-bd"/>
</dbReference>
<feature type="region of interest" description="Disordered" evidence="8">
    <location>
        <begin position="57"/>
        <end position="80"/>
    </location>
</feature>
<dbReference type="InterPro" id="IPR017938">
    <property type="entry name" value="Riboflavin_synthase-like_b-brl"/>
</dbReference>
<evidence type="ECO:0000256" key="6">
    <source>
        <dbReference type="ARBA" id="ARBA00023065"/>
    </source>
</evidence>
<reference evidence="12" key="1">
    <citation type="submission" date="2023-06" db="EMBL/GenBank/DDBJ databases">
        <title>Genome-scale phylogeny and comparative genomics of the fungal order Sordariales.</title>
        <authorList>
            <consortium name="Lawrence Berkeley National Laboratory"/>
            <person name="Hensen N."/>
            <person name="Bonometti L."/>
            <person name="Westerberg I."/>
            <person name="Brannstrom I.O."/>
            <person name="Guillou S."/>
            <person name="Cros-Aarteil S."/>
            <person name="Calhoun S."/>
            <person name="Haridas S."/>
            <person name="Kuo A."/>
            <person name="Mondo S."/>
            <person name="Pangilinan J."/>
            <person name="Riley R."/>
            <person name="LaButti K."/>
            <person name="Andreopoulos B."/>
            <person name="Lipzen A."/>
            <person name="Chen C."/>
            <person name="Yanf M."/>
            <person name="Daum C."/>
            <person name="Ng V."/>
            <person name="Clum A."/>
            <person name="Steindorff A."/>
            <person name="Ohm R."/>
            <person name="Martin F."/>
            <person name="Silar P."/>
            <person name="Natvig D."/>
            <person name="Lalanne C."/>
            <person name="Gautier V."/>
            <person name="Ament-velasquez S.L."/>
            <person name="Kruys A."/>
            <person name="Hutchinson M.I."/>
            <person name="Powell A.J."/>
            <person name="Barry K."/>
            <person name="Miller A.N."/>
            <person name="Grigoriev I.V."/>
            <person name="Debuchy R."/>
            <person name="Gladieux P."/>
            <person name="Thoren M.H."/>
            <person name="Johannesson H."/>
        </authorList>
    </citation>
    <scope>NUCLEOTIDE SEQUENCE</scope>
    <source>
        <strain evidence="12">SMH3391-2</strain>
    </source>
</reference>
<comment type="subcellular location">
    <subcellularLocation>
        <location evidence="1">Membrane</location>
        <topology evidence="1">Multi-pass membrane protein</topology>
    </subcellularLocation>
</comment>
<keyword evidence="3" id="KW-0249">Electron transport</keyword>
<keyword evidence="6" id="KW-0813">Transport</keyword>
<dbReference type="Gene3D" id="2.40.30.10">
    <property type="entry name" value="Translation factors"/>
    <property type="match status" value="1"/>
</dbReference>
<keyword evidence="4 9" id="KW-1133">Transmembrane helix</keyword>
<dbReference type="GO" id="GO:0006811">
    <property type="term" value="P:monoatomic ion transport"/>
    <property type="evidence" value="ECO:0007669"/>
    <property type="project" value="UniProtKB-KW"/>
</dbReference>
<proteinExistence type="predicted"/>
<feature type="transmembrane region" description="Helical" evidence="9">
    <location>
        <begin position="282"/>
        <end position="304"/>
    </location>
</feature>
<evidence type="ECO:0000256" key="2">
    <source>
        <dbReference type="ARBA" id="ARBA00022692"/>
    </source>
</evidence>
<feature type="transmembrane region" description="Helical" evidence="9">
    <location>
        <begin position="230"/>
        <end position="251"/>
    </location>
</feature>
<dbReference type="PANTHER" id="PTHR11972">
    <property type="entry name" value="NADPH OXIDASE"/>
    <property type="match status" value="1"/>
</dbReference>
<evidence type="ECO:0000256" key="3">
    <source>
        <dbReference type="ARBA" id="ARBA00022982"/>
    </source>
</evidence>
<dbReference type="GO" id="GO:0005509">
    <property type="term" value="F:calcium ion binding"/>
    <property type="evidence" value="ECO:0007669"/>
    <property type="project" value="InterPro"/>
</dbReference>
<dbReference type="EMBL" id="JAULSR010000003">
    <property type="protein sequence ID" value="KAK0625183.1"/>
    <property type="molecule type" value="Genomic_DNA"/>
</dbReference>
<dbReference type="GO" id="GO:0016175">
    <property type="term" value="F:superoxide-generating NAD(P)H oxidase activity"/>
    <property type="evidence" value="ECO:0007669"/>
    <property type="project" value="TreeGrafter"/>
</dbReference>
<dbReference type="InterPro" id="IPR018247">
    <property type="entry name" value="EF_Hand_1_Ca_BS"/>
</dbReference>
<keyword evidence="6" id="KW-0406">Ion transport</keyword>
<evidence type="ECO:0000313" key="12">
    <source>
        <dbReference type="EMBL" id="KAK0625183.1"/>
    </source>
</evidence>
<dbReference type="SUPFAM" id="SSF52343">
    <property type="entry name" value="Ferredoxin reductase-like, C-terminal NADP-linked domain"/>
    <property type="match status" value="1"/>
</dbReference>
<dbReference type="CDD" id="cd06186">
    <property type="entry name" value="NOX_Duox_like_FAD_NADP"/>
    <property type="match status" value="1"/>
</dbReference>
<feature type="transmembrane region" description="Helical" evidence="9">
    <location>
        <begin position="316"/>
        <end position="336"/>
    </location>
</feature>
<feature type="region of interest" description="Disordered" evidence="8">
    <location>
        <begin position="533"/>
        <end position="572"/>
    </location>
</feature>
<evidence type="ECO:0000259" key="10">
    <source>
        <dbReference type="PROSITE" id="PS50222"/>
    </source>
</evidence>
<dbReference type="Proteomes" id="UP001174934">
    <property type="component" value="Unassembled WGS sequence"/>
</dbReference>